<reference evidence="1" key="1">
    <citation type="submission" date="2025-08" db="UniProtKB">
        <authorList>
            <consortium name="Ensembl"/>
        </authorList>
    </citation>
    <scope>IDENTIFICATION</scope>
</reference>
<sequence>MVGMPYPNVMSPELQEKMAYLDQTLVSQSCLFPPESLPRPEVGFLTALSCPHSFIGRSLPLPNAQGHHCPYAVWLGPGRQGACLGKGCPGEGAACSVLPGSRHRQPSPWETTWPILEKRGVAATLGPIPGQPPPWNPVCLPIQHGQGAMCLCPFSLK</sequence>
<accession>A0A8C8YR59</accession>
<keyword evidence="2" id="KW-1185">Reference proteome</keyword>
<evidence type="ECO:0000313" key="1">
    <source>
        <dbReference type="Ensembl" id="ENSPSMP00000003361.1"/>
    </source>
</evidence>
<name>A0A8C8YR59_PROSS</name>
<proteinExistence type="predicted"/>
<reference evidence="1" key="2">
    <citation type="submission" date="2025-09" db="UniProtKB">
        <authorList>
            <consortium name="Ensembl"/>
        </authorList>
    </citation>
    <scope>IDENTIFICATION</scope>
</reference>
<dbReference type="Proteomes" id="UP000694414">
    <property type="component" value="Unplaced"/>
</dbReference>
<organism evidence="1 2">
    <name type="scientific">Prolemur simus</name>
    <name type="common">Greater bamboo lemur</name>
    <name type="synonym">Hapalemur simus</name>
    <dbReference type="NCBI Taxonomy" id="1328070"/>
    <lineage>
        <taxon>Eukaryota</taxon>
        <taxon>Metazoa</taxon>
        <taxon>Chordata</taxon>
        <taxon>Craniata</taxon>
        <taxon>Vertebrata</taxon>
        <taxon>Euteleostomi</taxon>
        <taxon>Mammalia</taxon>
        <taxon>Eutheria</taxon>
        <taxon>Euarchontoglires</taxon>
        <taxon>Primates</taxon>
        <taxon>Strepsirrhini</taxon>
        <taxon>Lemuriformes</taxon>
        <taxon>Lemuridae</taxon>
        <taxon>Prolemur</taxon>
    </lineage>
</organism>
<dbReference type="AlphaFoldDB" id="A0A8C8YR59"/>
<dbReference type="Ensembl" id="ENSPSMT00000004099.1">
    <property type="protein sequence ID" value="ENSPSMP00000003361.1"/>
    <property type="gene ID" value="ENSPSMG00000002768.1"/>
</dbReference>
<evidence type="ECO:0000313" key="2">
    <source>
        <dbReference type="Proteomes" id="UP000694414"/>
    </source>
</evidence>
<dbReference type="GeneTree" id="ENSGT00910000147728"/>
<protein>
    <submittedName>
        <fullName evidence="1">Uncharacterized protein</fullName>
    </submittedName>
</protein>